<keyword evidence="5" id="KW-1185">Reference proteome</keyword>
<dbReference type="PRINTS" id="PR00455">
    <property type="entry name" value="HTHTETR"/>
</dbReference>
<evidence type="ECO:0000313" key="5">
    <source>
        <dbReference type="Proteomes" id="UP000487268"/>
    </source>
</evidence>
<dbReference type="OrthoDB" id="8479950at2"/>
<accession>A0A7K0C0L5</accession>
<dbReference type="PANTHER" id="PTHR30055:SF153">
    <property type="entry name" value="HTH-TYPE TRANSCRIPTIONAL REPRESSOR RV3405C"/>
    <property type="match status" value="1"/>
</dbReference>
<keyword evidence="1 2" id="KW-0238">DNA-binding</keyword>
<gene>
    <name evidence="4" type="ORF">ACRB68_50760</name>
</gene>
<dbReference type="Gene3D" id="1.10.357.10">
    <property type="entry name" value="Tetracycline Repressor, domain 2"/>
    <property type="match status" value="1"/>
</dbReference>
<dbReference type="GO" id="GO:0000976">
    <property type="term" value="F:transcription cis-regulatory region binding"/>
    <property type="evidence" value="ECO:0007669"/>
    <property type="project" value="TreeGrafter"/>
</dbReference>
<dbReference type="PANTHER" id="PTHR30055">
    <property type="entry name" value="HTH-TYPE TRANSCRIPTIONAL REGULATOR RUTR"/>
    <property type="match status" value="1"/>
</dbReference>
<organism evidence="4 5">
    <name type="scientific">Actinomadura macrotermitis</name>
    <dbReference type="NCBI Taxonomy" id="2585200"/>
    <lineage>
        <taxon>Bacteria</taxon>
        <taxon>Bacillati</taxon>
        <taxon>Actinomycetota</taxon>
        <taxon>Actinomycetes</taxon>
        <taxon>Streptosporangiales</taxon>
        <taxon>Thermomonosporaceae</taxon>
        <taxon>Actinomadura</taxon>
    </lineage>
</organism>
<feature type="DNA-binding region" description="H-T-H motif" evidence="2">
    <location>
        <begin position="65"/>
        <end position="84"/>
    </location>
</feature>
<dbReference type="SUPFAM" id="SSF46689">
    <property type="entry name" value="Homeodomain-like"/>
    <property type="match status" value="1"/>
</dbReference>
<evidence type="ECO:0000259" key="3">
    <source>
        <dbReference type="PROSITE" id="PS50977"/>
    </source>
</evidence>
<proteinExistence type="predicted"/>
<evidence type="ECO:0000256" key="2">
    <source>
        <dbReference type="PROSITE-ProRule" id="PRU00335"/>
    </source>
</evidence>
<feature type="domain" description="HTH tetR-type" evidence="3">
    <location>
        <begin position="42"/>
        <end position="102"/>
    </location>
</feature>
<protein>
    <recommendedName>
        <fullName evidence="3">HTH tetR-type domain-containing protein</fullName>
    </recommendedName>
</protein>
<name>A0A7K0C0L5_9ACTN</name>
<sequence>MRARLAPMAPTEGADGRKTMERTLLEALGLPVEDVPPEPQRRTVRDRILDVATALFAAQGISATTMREIAAGAGLSRAWLYRQFAGRDEIVQAIIVREARRLTDDLLAADDPHRPVQEAVTGTFVHVVTELRRNPLINRFLSHEPHLVSTFLVGDAGPFLKVMVEALAAYLERRAALAPDRAAVAAEAIIRLIVSTGLSATAVWDFDDPAQVRAFAEQVVPALMGQGHHHPAEDAQQS</sequence>
<dbReference type="InterPro" id="IPR001647">
    <property type="entry name" value="HTH_TetR"/>
</dbReference>
<evidence type="ECO:0000313" key="4">
    <source>
        <dbReference type="EMBL" id="MQY06979.1"/>
    </source>
</evidence>
<dbReference type="Pfam" id="PF00440">
    <property type="entry name" value="TetR_N"/>
    <property type="match status" value="1"/>
</dbReference>
<dbReference type="EMBL" id="WEGH01000003">
    <property type="protein sequence ID" value="MQY06979.1"/>
    <property type="molecule type" value="Genomic_DNA"/>
</dbReference>
<evidence type="ECO:0000256" key="1">
    <source>
        <dbReference type="ARBA" id="ARBA00023125"/>
    </source>
</evidence>
<dbReference type="InterPro" id="IPR050109">
    <property type="entry name" value="HTH-type_TetR-like_transc_reg"/>
</dbReference>
<comment type="caution">
    <text evidence="4">The sequence shown here is derived from an EMBL/GenBank/DDBJ whole genome shotgun (WGS) entry which is preliminary data.</text>
</comment>
<dbReference type="AlphaFoldDB" id="A0A7K0C0L5"/>
<dbReference type="GO" id="GO:0003700">
    <property type="term" value="F:DNA-binding transcription factor activity"/>
    <property type="evidence" value="ECO:0007669"/>
    <property type="project" value="TreeGrafter"/>
</dbReference>
<dbReference type="PROSITE" id="PS50977">
    <property type="entry name" value="HTH_TETR_2"/>
    <property type="match status" value="1"/>
</dbReference>
<dbReference type="InterPro" id="IPR009057">
    <property type="entry name" value="Homeodomain-like_sf"/>
</dbReference>
<dbReference type="Proteomes" id="UP000487268">
    <property type="component" value="Unassembled WGS sequence"/>
</dbReference>
<reference evidence="4 5" key="1">
    <citation type="submission" date="2019-10" db="EMBL/GenBank/DDBJ databases">
        <title>Actinomadura rubteroloni sp. nov. and Actinomadura macrotermitis sp. nov., isolated from the gut of fungus growing-termite Macrotermes natalensis.</title>
        <authorList>
            <person name="Benndorf R."/>
            <person name="Martin K."/>
            <person name="Kuefner M."/>
            <person name="De Beer W."/>
            <person name="Kaster A.-K."/>
            <person name="Vollmers J."/>
            <person name="Poulsen M."/>
            <person name="Beemelmanns C."/>
        </authorList>
    </citation>
    <scope>NUCLEOTIDE SEQUENCE [LARGE SCALE GENOMIC DNA]</scope>
    <source>
        <strain evidence="4 5">RB68</strain>
    </source>
</reference>